<accession>A0A0V1MMU0</accession>
<keyword evidence="2" id="KW-1185">Reference proteome</keyword>
<evidence type="ECO:0008006" key="3">
    <source>
        <dbReference type="Google" id="ProtNLM"/>
    </source>
</evidence>
<evidence type="ECO:0000313" key="1">
    <source>
        <dbReference type="EMBL" id="KRZ73143.1"/>
    </source>
</evidence>
<protein>
    <recommendedName>
        <fullName evidence="3">DUF5641 domain-containing protein</fullName>
    </recommendedName>
</protein>
<reference evidence="1 2" key="1">
    <citation type="submission" date="2015-01" db="EMBL/GenBank/DDBJ databases">
        <title>Evolution of Trichinella species and genotypes.</title>
        <authorList>
            <person name="Korhonen P.K."/>
            <person name="Edoardo P."/>
            <person name="Giuseppe L.R."/>
            <person name="Gasser R.B."/>
        </authorList>
    </citation>
    <scope>NUCLEOTIDE SEQUENCE [LARGE SCALE GENOMIC DNA]</scope>
    <source>
        <strain evidence="1">ISS1980</strain>
    </source>
</reference>
<proteinExistence type="predicted"/>
<dbReference type="EMBL" id="JYDO01000067">
    <property type="protein sequence ID" value="KRZ73143.1"/>
    <property type="molecule type" value="Genomic_DNA"/>
</dbReference>
<dbReference type="AlphaFoldDB" id="A0A0V1MMU0"/>
<dbReference type="STRING" id="268474.A0A0V1MMU0"/>
<name>A0A0V1MMU0_9BILA</name>
<sequence>MKIVSPGNKETQGFPSKASTLRVLRQVRQAAQRFSKKWYQFYLLSLSADRNRGVQSRMDIKSGNTVLFQSRRDQPWSA</sequence>
<gene>
    <name evidence="1" type="ORF">T10_1419</name>
</gene>
<dbReference type="Proteomes" id="UP000054843">
    <property type="component" value="Unassembled WGS sequence"/>
</dbReference>
<organism evidence="1 2">
    <name type="scientific">Trichinella papuae</name>
    <dbReference type="NCBI Taxonomy" id="268474"/>
    <lineage>
        <taxon>Eukaryota</taxon>
        <taxon>Metazoa</taxon>
        <taxon>Ecdysozoa</taxon>
        <taxon>Nematoda</taxon>
        <taxon>Enoplea</taxon>
        <taxon>Dorylaimia</taxon>
        <taxon>Trichinellida</taxon>
        <taxon>Trichinellidae</taxon>
        <taxon>Trichinella</taxon>
    </lineage>
</organism>
<comment type="caution">
    <text evidence="1">The sequence shown here is derived from an EMBL/GenBank/DDBJ whole genome shotgun (WGS) entry which is preliminary data.</text>
</comment>
<evidence type="ECO:0000313" key="2">
    <source>
        <dbReference type="Proteomes" id="UP000054843"/>
    </source>
</evidence>